<feature type="signal peptide" evidence="1">
    <location>
        <begin position="1"/>
        <end position="22"/>
    </location>
</feature>
<comment type="caution">
    <text evidence="2">The sequence shown here is derived from an EMBL/GenBank/DDBJ whole genome shotgun (WGS) entry which is preliminary data.</text>
</comment>
<reference evidence="2 3" key="1">
    <citation type="journal article" date="2016" name="Nat. Commun.">
        <title>Thousands of microbial genomes shed light on interconnected biogeochemical processes in an aquifer system.</title>
        <authorList>
            <person name="Anantharaman K."/>
            <person name="Brown C.T."/>
            <person name="Hug L.A."/>
            <person name="Sharon I."/>
            <person name="Castelle C.J."/>
            <person name="Probst A.J."/>
            <person name="Thomas B.C."/>
            <person name="Singh A."/>
            <person name="Wilkins M.J."/>
            <person name="Karaoz U."/>
            <person name="Brodie E.L."/>
            <person name="Williams K.H."/>
            <person name="Hubbard S.S."/>
            <person name="Banfield J.F."/>
        </authorList>
    </citation>
    <scope>NUCLEOTIDE SEQUENCE [LARGE SCALE GENOMIC DNA]</scope>
</reference>
<proteinExistence type="predicted"/>
<feature type="chain" id="PRO_5009535161" description="Outer membrane protein beta-barrel domain-containing protein" evidence="1">
    <location>
        <begin position="23"/>
        <end position="180"/>
    </location>
</feature>
<evidence type="ECO:0008006" key="4">
    <source>
        <dbReference type="Google" id="ProtNLM"/>
    </source>
</evidence>
<evidence type="ECO:0000313" key="3">
    <source>
        <dbReference type="Proteomes" id="UP000178303"/>
    </source>
</evidence>
<dbReference type="Proteomes" id="UP000178303">
    <property type="component" value="Unassembled WGS sequence"/>
</dbReference>
<dbReference type="EMBL" id="MGIN01000012">
    <property type="protein sequence ID" value="OGM89795.1"/>
    <property type="molecule type" value="Genomic_DNA"/>
</dbReference>
<sequence length="180" mass="20230">MRVRNFTPLVLVALFAIAPANAQDVHVGLAYAPANTTGFGSGIRLDLRAIKTWHPVEIEAGAWISNQAKYPDGATGHRWEWDASLRAVLFDSLRLGIRFDQLGYRTDIPHGATWIKRSDIVSWYEIGFAVEDGGRVLLGHSNDEWRIDLRLPISDKWYFFATHEWAGEKKDSALGLALKL</sequence>
<evidence type="ECO:0000256" key="1">
    <source>
        <dbReference type="SAM" id="SignalP"/>
    </source>
</evidence>
<evidence type="ECO:0000313" key="2">
    <source>
        <dbReference type="EMBL" id="OGM89795.1"/>
    </source>
</evidence>
<organism evidence="2 3">
    <name type="scientific">Candidatus Wolfebacteria bacterium GWA1_42_9</name>
    <dbReference type="NCBI Taxonomy" id="1802553"/>
    <lineage>
        <taxon>Bacteria</taxon>
        <taxon>Candidatus Wolfeibacteriota</taxon>
    </lineage>
</organism>
<keyword evidence="1" id="KW-0732">Signal</keyword>
<protein>
    <recommendedName>
        <fullName evidence="4">Outer membrane protein beta-barrel domain-containing protein</fullName>
    </recommendedName>
</protein>
<name>A0A1F8DPQ0_9BACT</name>
<accession>A0A1F8DPQ0</accession>
<gene>
    <name evidence="2" type="ORF">A2108_03040</name>
</gene>
<dbReference type="AlphaFoldDB" id="A0A1F8DPQ0"/>